<dbReference type="Pfam" id="PF00560">
    <property type="entry name" value="LRR_1"/>
    <property type="match status" value="4"/>
</dbReference>
<evidence type="ECO:0000256" key="9">
    <source>
        <dbReference type="ARBA" id="ARBA00023136"/>
    </source>
</evidence>
<dbReference type="SMART" id="SM00369">
    <property type="entry name" value="LRR_TYP"/>
    <property type="match status" value="9"/>
</dbReference>
<evidence type="ECO:0000256" key="6">
    <source>
        <dbReference type="ARBA" id="ARBA00022729"/>
    </source>
</evidence>
<organism evidence="15 16">
    <name type="scientific">Salvia divinorum</name>
    <name type="common">Maria pastora</name>
    <name type="synonym">Diviner's sage</name>
    <dbReference type="NCBI Taxonomy" id="28513"/>
    <lineage>
        <taxon>Eukaryota</taxon>
        <taxon>Viridiplantae</taxon>
        <taxon>Streptophyta</taxon>
        <taxon>Embryophyta</taxon>
        <taxon>Tracheophyta</taxon>
        <taxon>Spermatophyta</taxon>
        <taxon>Magnoliopsida</taxon>
        <taxon>eudicotyledons</taxon>
        <taxon>Gunneridae</taxon>
        <taxon>Pentapetalae</taxon>
        <taxon>asterids</taxon>
        <taxon>lamiids</taxon>
        <taxon>Lamiales</taxon>
        <taxon>Lamiaceae</taxon>
        <taxon>Nepetoideae</taxon>
        <taxon>Mentheae</taxon>
        <taxon>Salviinae</taxon>
        <taxon>Salvia</taxon>
        <taxon>Salvia subgen. Calosphace</taxon>
    </lineage>
</organism>
<feature type="domain" description="Leucine-rich repeat-containing N-terminal plant-type" evidence="14">
    <location>
        <begin position="26"/>
        <end position="67"/>
    </location>
</feature>
<evidence type="ECO:0000256" key="11">
    <source>
        <dbReference type="SAM" id="MobiDB-lite"/>
    </source>
</evidence>
<accession>A0ABD1GE26</accession>
<keyword evidence="10" id="KW-0325">Glycoprotein</keyword>
<dbReference type="Pfam" id="PF13855">
    <property type="entry name" value="LRR_8"/>
    <property type="match status" value="3"/>
</dbReference>
<protein>
    <submittedName>
        <fullName evidence="15">Receptor like protein 26-like</fullName>
    </submittedName>
</protein>
<comment type="similarity">
    <text evidence="2">Belongs to the RLP family.</text>
</comment>
<evidence type="ECO:0000256" key="12">
    <source>
        <dbReference type="SAM" id="Phobius"/>
    </source>
</evidence>
<comment type="caution">
    <text evidence="15">The sequence shown here is derived from an EMBL/GenBank/DDBJ whole genome shotgun (WGS) entry which is preliminary data.</text>
</comment>
<evidence type="ECO:0000256" key="3">
    <source>
        <dbReference type="ARBA" id="ARBA00022475"/>
    </source>
</evidence>
<dbReference type="InterPro" id="IPR013210">
    <property type="entry name" value="LRR_N_plant-typ"/>
</dbReference>
<reference evidence="15 16" key="1">
    <citation type="submission" date="2024-06" db="EMBL/GenBank/DDBJ databases">
        <title>A chromosome level genome sequence of Diviner's sage (Salvia divinorum).</title>
        <authorList>
            <person name="Ford S.A."/>
            <person name="Ro D.-K."/>
            <person name="Ness R.W."/>
            <person name="Phillips M.A."/>
        </authorList>
    </citation>
    <scope>NUCLEOTIDE SEQUENCE [LARGE SCALE GENOMIC DNA]</scope>
    <source>
        <strain evidence="15">SAF-2024a</strain>
        <tissue evidence="15">Leaf</tissue>
    </source>
</reference>
<dbReference type="FunFam" id="3.80.10.10:FF:000095">
    <property type="entry name" value="LRR receptor-like serine/threonine-protein kinase GSO1"/>
    <property type="match status" value="1"/>
</dbReference>
<name>A0ABD1GE26_SALDI</name>
<evidence type="ECO:0000256" key="10">
    <source>
        <dbReference type="ARBA" id="ARBA00023180"/>
    </source>
</evidence>
<dbReference type="PROSITE" id="PS51450">
    <property type="entry name" value="LRR"/>
    <property type="match status" value="1"/>
</dbReference>
<feature type="region of interest" description="Disordered" evidence="11">
    <location>
        <begin position="739"/>
        <end position="758"/>
    </location>
</feature>
<dbReference type="PANTHER" id="PTHR48061">
    <property type="entry name" value="LEUCINE-RICH REPEAT RECEPTOR PROTEIN KINASE EMS1-LIKE-RELATED"/>
    <property type="match status" value="1"/>
</dbReference>
<evidence type="ECO:0000256" key="5">
    <source>
        <dbReference type="ARBA" id="ARBA00022692"/>
    </source>
</evidence>
<comment type="subcellular location">
    <subcellularLocation>
        <location evidence="1">Cell membrane</location>
        <topology evidence="1">Single-pass type I membrane protein</topology>
    </subcellularLocation>
</comment>
<keyword evidence="8 12" id="KW-1133">Transmembrane helix</keyword>
<dbReference type="PANTHER" id="PTHR48061:SF2">
    <property type="entry name" value="RECEPTOR LIKE PROTEIN 30-LIKE"/>
    <property type="match status" value="1"/>
</dbReference>
<sequence>MAVSKLLRLIFLSFFLVIFVDSQCLDDQKKLLLELRSELAFNSSHSQRLAKWNATDDCCAWGGVECDGSGRVISLELYDEGISGKIGESSSLFRLRHLSKLHLASNVFTTCEIPNQFHHLPDLTSLDLSLSGFVGPIPPTLADLTELVHLQLSSNFLTGSVPSFQTCKNLESIDLSDNNLIGSLSHLHFQGLTNLSFLDLSQNSLNGVIPRHLFSLPSIAYLSLSNNEFSGRIEEFPVATNSRLRTLDLSSNRIGGRIPNSFFHFRNMLTLTLSYNLFNGTFKLNKIRSLTRLSEFSLSNNNLSVETDNMSSVSHGYPMLFSLRLASCNLYDFPNLRNMSYLLDLDLSDNHLQGDIPSWVWENGKTNLNLSFNLLTCVEKPQYTSVKHLDLQSNDLGCAFSSFIRTSPSSSDSIVLLANNRLTGVIPTSICNASPLIALDLSFNSLSGSIPPCLIKKSLGREVLNLRGNKISGVIPDLFSSWCSLQTFDVSNNNLVGNVPKSLANCKSLEVMNVGNNNLEGSFPCMALPVSLKVLVLRSNRFHGDLRCRKSWPNLQIMDISSNDFRGNVNLLNFSSSLRGMMLESPTHVRFNRSSSKFLGADSYYHNEVTLTVKGIEVKLVKIWPDFTSIDLSSNRFRGEIPDAIGDLTSLYLLNLSHNSLTNAIPRSLGALTELGSLDLSSNKLTGRIPEELTELGFLSVLNLSYNHLTGLIPTGRQFQTFSADSYVGNAGLSGFPLNGSFNNPHRPGPSPSADSEPKDEEIEWGYVFAAFGYVVGFGSIAWTLLCCRSLRERYFEKIEEVVDKIFYERGRRRRHERRVRRREERRNGLRRHHH</sequence>
<feature type="transmembrane region" description="Helical" evidence="12">
    <location>
        <begin position="765"/>
        <end position="788"/>
    </location>
</feature>
<dbReference type="GO" id="GO:0051707">
    <property type="term" value="P:response to other organism"/>
    <property type="evidence" value="ECO:0007669"/>
    <property type="project" value="UniProtKB-ARBA"/>
</dbReference>
<evidence type="ECO:0000259" key="14">
    <source>
        <dbReference type="Pfam" id="PF08263"/>
    </source>
</evidence>
<dbReference type="Gene3D" id="3.80.10.10">
    <property type="entry name" value="Ribonuclease Inhibitor"/>
    <property type="match status" value="3"/>
</dbReference>
<keyword evidence="4" id="KW-0433">Leucine-rich repeat</keyword>
<evidence type="ECO:0000256" key="2">
    <source>
        <dbReference type="ARBA" id="ARBA00009592"/>
    </source>
</evidence>
<dbReference type="AlphaFoldDB" id="A0ABD1GE26"/>
<dbReference type="InterPro" id="IPR003591">
    <property type="entry name" value="Leu-rich_rpt_typical-subtyp"/>
</dbReference>
<dbReference type="GO" id="GO:0006952">
    <property type="term" value="P:defense response"/>
    <property type="evidence" value="ECO:0007669"/>
    <property type="project" value="UniProtKB-ARBA"/>
</dbReference>
<evidence type="ECO:0000256" key="13">
    <source>
        <dbReference type="SAM" id="SignalP"/>
    </source>
</evidence>
<dbReference type="SMART" id="SM00365">
    <property type="entry name" value="LRR_SD22"/>
    <property type="match status" value="5"/>
</dbReference>
<dbReference type="GO" id="GO:0005886">
    <property type="term" value="C:plasma membrane"/>
    <property type="evidence" value="ECO:0007669"/>
    <property type="project" value="UniProtKB-SubCell"/>
</dbReference>
<feature type="signal peptide" evidence="13">
    <location>
        <begin position="1"/>
        <end position="22"/>
    </location>
</feature>
<dbReference type="InterPro" id="IPR046956">
    <property type="entry name" value="RLP23-like"/>
</dbReference>
<keyword evidence="6 13" id="KW-0732">Signal</keyword>
<keyword evidence="5 12" id="KW-0812">Transmembrane</keyword>
<dbReference type="PRINTS" id="PR00019">
    <property type="entry name" value="LEURICHRPT"/>
</dbReference>
<evidence type="ECO:0000256" key="7">
    <source>
        <dbReference type="ARBA" id="ARBA00022737"/>
    </source>
</evidence>
<keyword evidence="3" id="KW-1003">Cell membrane</keyword>
<proteinExistence type="inferred from homology"/>
<evidence type="ECO:0000256" key="1">
    <source>
        <dbReference type="ARBA" id="ARBA00004251"/>
    </source>
</evidence>
<evidence type="ECO:0000313" key="15">
    <source>
        <dbReference type="EMBL" id="KAL1542376.1"/>
    </source>
</evidence>
<gene>
    <name evidence="15" type="ORF">AAHA92_26477</name>
</gene>
<dbReference type="InterPro" id="IPR001611">
    <property type="entry name" value="Leu-rich_rpt"/>
</dbReference>
<dbReference type="SUPFAM" id="SSF52058">
    <property type="entry name" value="L domain-like"/>
    <property type="match status" value="2"/>
</dbReference>
<evidence type="ECO:0000256" key="8">
    <source>
        <dbReference type="ARBA" id="ARBA00022989"/>
    </source>
</evidence>
<dbReference type="FunFam" id="3.80.10.10:FF:000213">
    <property type="entry name" value="Tyrosine-sulfated glycopeptide receptor 1"/>
    <property type="match status" value="1"/>
</dbReference>
<dbReference type="Pfam" id="PF08263">
    <property type="entry name" value="LRRNT_2"/>
    <property type="match status" value="1"/>
</dbReference>
<dbReference type="InterPro" id="IPR032675">
    <property type="entry name" value="LRR_dom_sf"/>
</dbReference>
<evidence type="ECO:0000313" key="16">
    <source>
        <dbReference type="Proteomes" id="UP001567538"/>
    </source>
</evidence>
<feature type="chain" id="PRO_5044851262" evidence="13">
    <location>
        <begin position="23"/>
        <end position="835"/>
    </location>
</feature>
<keyword evidence="9 12" id="KW-0472">Membrane</keyword>
<dbReference type="EMBL" id="JBEAFC010000009">
    <property type="protein sequence ID" value="KAL1542376.1"/>
    <property type="molecule type" value="Genomic_DNA"/>
</dbReference>
<evidence type="ECO:0000256" key="4">
    <source>
        <dbReference type="ARBA" id="ARBA00022614"/>
    </source>
</evidence>
<keyword evidence="16" id="KW-1185">Reference proteome</keyword>
<keyword evidence="7" id="KW-0677">Repeat</keyword>
<dbReference type="Proteomes" id="UP001567538">
    <property type="component" value="Unassembled WGS sequence"/>
</dbReference>